<name>A0ABU2BBJ7_9CORY</name>
<dbReference type="Gene3D" id="1.10.10.10">
    <property type="entry name" value="Winged helix-like DNA-binding domain superfamily/Winged helix DNA-binding domain"/>
    <property type="match status" value="1"/>
</dbReference>
<keyword evidence="4" id="KW-1185">Reference proteome</keyword>
<proteinExistence type="inferred from homology"/>
<dbReference type="EMBL" id="JAVDYF010000001">
    <property type="protein sequence ID" value="MDR7356004.1"/>
    <property type="molecule type" value="Genomic_DNA"/>
</dbReference>
<dbReference type="Gene3D" id="3.40.50.450">
    <property type="match status" value="1"/>
</dbReference>
<dbReference type="SUPFAM" id="SSF102405">
    <property type="entry name" value="MCP/YpsA-like"/>
    <property type="match status" value="1"/>
</dbReference>
<dbReference type="NCBIfam" id="TIGR00732">
    <property type="entry name" value="dprA"/>
    <property type="match status" value="1"/>
</dbReference>
<protein>
    <submittedName>
        <fullName evidence="3">DNA processing protein</fullName>
    </submittedName>
</protein>
<dbReference type="Proteomes" id="UP001183619">
    <property type="component" value="Unassembled WGS sequence"/>
</dbReference>
<evidence type="ECO:0000256" key="1">
    <source>
        <dbReference type="ARBA" id="ARBA00006525"/>
    </source>
</evidence>
<dbReference type="InterPro" id="IPR036388">
    <property type="entry name" value="WH-like_DNA-bd_sf"/>
</dbReference>
<dbReference type="Pfam" id="PF02481">
    <property type="entry name" value="DNA_processg_A"/>
    <property type="match status" value="1"/>
</dbReference>
<dbReference type="PANTHER" id="PTHR43022">
    <property type="entry name" value="PROTEIN SMF"/>
    <property type="match status" value="1"/>
</dbReference>
<comment type="caution">
    <text evidence="3">The sequence shown here is derived from an EMBL/GenBank/DDBJ whole genome shotgun (WGS) entry which is preliminary data.</text>
</comment>
<comment type="similarity">
    <text evidence="1">Belongs to the DprA/Smf family.</text>
</comment>
<dbReference type="InterPro" id="IPR057666">
    <property type="entry name" value="DrpA_SLOG"/>
</dbReference>
<accession>A0ABU2BBJ7</accession>
<organism evidence="3 4">
    <name type="scientific">Corynebacterium felinum</name>
    <dbReference type="NCBI Taxonomy" id="131318"/>
    <lineage>
        <taxon>Bacteria</taxon>
        <taxon>Bacillati</taxon>
        <taxon>Actinomycetota</taxon>
        <taxon>Actinomycetes</taxon>
        <taxon>Mycobacteriales</taxon>
        <taxon>Corynebacteriaceae</taxon>
        <taxon>Corynebacterium</taxon>
    </lineage>
</organism>
<gene>
    <name evidence="3" type="ORF">J2S37_002542</name>
</gene>
<dbReference type="RefSeq" id="WP_277103535.1">
    <property type="nucleotide sequence ID" value="NZ_BAAAJS010000069.1"/>
</dbReference>
<evidence type="ECO:0000313" key="4">
    <source>
        <dbReference type="Proteomes" id="UP001183619"/>
    </source>
</evidence>
<reference evidence="3 4" key="1">
    <citation type="submission" date="2023-07" db="EMBL/GenBank/DDBJ databases">
        <title>Sequencing the genomes of 1000 actinobacteria strains.</title>
        <authorList>
            <person name="Klenk H.-P."/>
        </authorList>
    </citation>
    <scope>NUCLEOTIDE SEQUENCE [LARGE SCALE GENOMIC DNA]</scope>
    <source>
        <strain evidence="3 4">DSM 44508</strain>
    </source>
</reference>
<dbReference type="InterPro" id="IPR003488">
    <property type="entry name" value="DprA"/>
</dbReference>
<sequence>MPHDERRLAWAYLSRAIEGPSRTLSTLLASGKEVEAIATAVKKREPWIGDLLAETASRYDWNRAAQDLDDVAALGGRMITPDDAEWPSEALDSAFSFAASGMSEHIRSYQSDAIAPHVLWVKGAPLRPLTAQAVTIVGTRALSNYGRNATALLTRGLVQHSWTIVSGGALGVDTVAHEEALAQGGSTIVVQACGLDRTYPSANTRLFRTIGTSTHSALVTEYPPGVNPQRHRFLTRNRLSAALSLGTVVTQAAWRSGALNTLSWAAGLGKVAMAVPGPITDTNSFGCLAKIRDGDAQMVCSADEIRALLSAVGEIDVDAQYELDFAANPIQKLSRNEMRVFDALCAQPQSATTIAENAGLTVGLTMHLLLELERKALIQRQRTNWVRHPNFKGY</sequence>
<dbReference type="PANTHER" id="PTHR43022:SF1">
    <property type="entry name" value="PROTEIN SMF"/>
    <property type="match status" value="1"/>
</dbReference>
<evidence type="ECO:0000313" key="3">
    <source>
        <dbReference type="EMBL" id="MDR7356004.1"/>
    </source>
</evidence>
<evidence type="ECO:0000259" key="2">
    <source>
        <dbReference type="Pfam" id="PF02481"/>
    </source>
</evidence>
<feature type="domain" description="Smf/DprA SLOG" evidence="2">
    <location>
        <begin position="79"/>
        <end position="307"/>
    </location>
</feature>